<sequence length="218" mass="24416">MNEAQMRRCGWHFHLPEDPAISANLRRWVVGEGSLTARLVAASSRFRVRCLAQRMELALADEWQALGLVARHRALAREVLLVCDEVPAVFAHTVVKPHHARRDWPFLRGLGERPLGGALFVDPRVRREPFAFARLQPHHPLRLRLQQAVPAMRALPPSQALPARRSIFRRGEGVMLVTEVFLPDLQERSAPESPQAPGRDGSAQPGWPGSGEKPAEIE</sequence>
<keyword evidence="8" id="KW-1185">Reference proteome</keyword>
<comment type="caution">
    <text evidence="7">The sequence shown here is derived from an EMBL/GenBank/DDBJ whole genome shotgun (WGS) entry which is preliminary data.</text>
</comment>
<reference evidence="7 8" key="1">
    <citation type="submission" date="2023-03" db="EMBL/GenBank/DDBJ databases">
        <title>Draft assemblies of triclosan tolerant bacteria isolated from returned activated sludge.</title>
        <authorList>
            <person name="Van Hamelsveld S."/>
        </authorList>
    </citation>
    <scope>NUCLEOTIDE SEQUENCE [LARGE SCALE GENOMIC DNA]</scope>
    <source>
        <strain evidence="7 8">GW210010_S58</strain>
    </source>
</reference>
<comment type="pathway">
    <text evidence="5">Cofactor biosynthesis; ubiquinone biosynthesis.</text>
</comment>
<proteinExistence type="inferred from homology"/>
<comment type="function">
    <text evidence="5">Removes the pyruvyl group from chorismate, with concomitant aromatization of the ring, to provide 4-hydroxybenzoate (4HB) for the ubiquinone pathway.</text>
</comment>
<dbReference type="EMBL" id="JARJLM010000223">
    <property type="protein sequence ID" value="MDF3833878.1"/>
    <property type="molecule type" value="Genomic_DNA"/>
</dbReference>
<dbReference type="HAMAP" id="MF_01632">
    <property type="entry name" value="UbiC"/>
    <property type="match status" value="1"/>
</dbReference>
<evidence type="ECO:0000256" key="1">
    <source>
        <dbReference type="ARBA" id="ARBA00022490"/>
    </source>
</evidence>
<dbReference type="Gene3D" id="3.40.1410.10">
    <property type="entry name" value="Chorismate lyase-like"/>
    <property type="match status" value="1"/>
</dbReference>
<dbReference type="SUPFAM" id="SSF64288">
    <property type="entry name" value="Chorismate lyase-like"/>
    <property type="match status" value="1"/>
</dbReference>
<dbReference type="PANTHER" id="PTHR38683">
    <property type="entry name" value="CHORISMATE PYRUVATE-LYASE"/>
    <property type="match status" value="1"/>
</dbReference>
<dbReference type="Pfam" id="PF04345">
    <property type="entry name" value="Chor_lyase"/>
    <property type="match status" value="1"/>
</dbReference>
<feature type="binding site" evidence="5">
    <location>
        <position position="77"/>
    </location>
    <ligand>
        <name>substrate</name>
    </ligand>
</feature>
<evidence type="ECO:0000256" key="3">
    <source>
        <dbReference type="ARBA" id="ARBA00023239"/>
    </source>
</evidence>
<accession>A0ABT6ANA6</accession>
<keyword evidence="1 5" id="KW-0963">Cytoplasm</keyword>
<comment type="subcellular location">
    <subcellularLocation>
        <location evidence="5">Cytoplasm</location>
    </subcellularLocation>
</comment>
<dbReference type="InterPro" id="IPR007440">
    <property type="entry name" value="Chorismate--pyruvate_lyase"/>
</dbReference>
<evidence type="ECO:0000313" key="7">
    <source>
        <dbReference type="EMBL" id="MDF3833878.1"/>
    </source>
</evidence>
<keyword evidence="4 5" id="KW-0670">Pyruvate</keyword>
<evidence type="ECO:0000313" key="8">
    <source>
        <dbReference type="Proteomes" id="UP001216674"/>
    </source>
</evidence>
<feature type="region of interest" description="Disordered" evidence="6">
    <location>
        <begin position="185"/>
        <end position="218"/>
    </location>
</feature>
<comment type="similarity">
    <text evidence="5">Belongs to the UbiC family.</text>
</comment>
<keyword evidence="2 5" id="KW-0831">Ubiquinone biosynthesis</keyword>
<dbReference type="EC" id="4.1.3.40" evidence="5"/>
<feature type="binding site" evidence="5">
    <location>
        <position position="179"/>
    </location>
    <ligand>
        <name>substrate</name>
    </ligand>
</feature>
<gene>
    <name evidence="5" type="primary">ubiC</name>
    <name evidence="7" type="ORF">P3W85_13090</name>
</gene>
<keyword evidence="3 5" id="KW-0456">Lyase</keyword>
<organism evidence="7 8">
    <name type="scientific">Cupriavidus basilensis</name>
    <dbReference type="NCBI Taxonomy" id="68895"/>
    <lineage>
        <taxon>Bacteria</taxon>
        <taxon>Pseudomonadati</taxon>
        <taxon>Pseudomonadota</taxon>
        <taxon>Betaproteobacteria</taxon>
        <taxon>Burkholderiales</taxon>
        <taxon>Burkholderiaceae</taxon>
        <taxon>Cupriavidus</taxon>
    </lineage>
</organism>
<evidence type="ECO:0000256" key="6">
    <source>
        <dbReference type="SAM" id="MobiDB-lite"/>
    </source>
</evidence>
<name>A0ABT6ANA6_9BURK</name>
<dbReference type="Proteomes" id="UP001216674">
    <property type="component" value="Unassembled WGS sequence"/>
</dbReference>
<comment type="caution">
    <text evidence="5">Lacks conserved residue(s) required for the propagation of feature annotation.</text>
</comment>
<dbReference type="GO" id="GO:0008813">
    <property type="term" value="F:chorismate lyase activity"/>
    <property type="evidence" value="ECO:0007669"/>
    <property type="project" value="UniProtKB-EC"/>
</dbReference>
<comment type="catalytic activity">
    <reaction evidence="5">
        <text>chorismate = 4-hydroxybenzoate + pyruvate</text>
        <dbReference type="Rhea" id="RHEA:16505"/>
        <dbReference type="ChEBI" id="CHEBI:15361"/>
        <dbReference type="ChEBI" id="CHEBI:17879"/>
        <dbReference type="ChEBI" id="CHEBI:29748"/>
        <dbReference type="EC" id="4.1.3.40"/>
    </reaction>
</comment>
<feature type="binding site" evidence="5">
    <location>
        <position position="115"/>
    </location>
    <ligand>
        <name>substrate</name>
    </ligand>
</feature>
<evidence type="ECO:0000256" key="4">
    <source>
        <dbReference type="ARBA" id="ARBA00023317"/>
    </source>
</evidence>
<protein>
    <recommendedName>
        <fullName evidence="5">Probable chorismate pyruvate-lyase</fullName>
        <shortName evidence="5">CL</shortName>
        <shortName evidence="5">CPL</shortName>
        <ecNumber evidence="5">4.1.3.40</ecNumber>
    </recommendedName>
</protein>
<dbReference type="InterPro" id="IPR028978">
    <property type="entry name" value="Chorismate_lyase_/UTRA_dom_sf"/>
</dbReference>
<evidence type="ECO:0000256" key="5">
    <source>
        <dbReference type="HAMAP-Rule" id="MF_01632"/>
    </source>
</evidence>
<evidence type="ECO:0000256" key="2">
    <source>
        <dbReference type="ARBA" id="ARBA00022688"/>
    </source>
</evidence>
<dbReference type="PANTHER" id="PTHR38683:SF1">
    <property type="entry name" value="CHORISMATE PYRUVATE-LYASE"/>
    <property type="match status" value="1"/>
</dbReference>
<dbReference type="RefSeq" id="WP_276265097.1">
    <property type="nucleotide sequence ID" value="NZ_JARJLM010000223.1"/>
</dbReference>